<comment type="caution">
    <text evidence="2">The sequence shown here is derived from an EMBL/GenBank/DDBJ whole genome shotgun (WGS) entry which is preliminary data.</text>
</comment>
<feature type="region of interest" description="Disordered" evidence="1">
    <location>
        <begin position="245"/>
        <end position="265"/>
    </location>
</feature>
<dbReference type="AlphaFoldDB" id="A0A3B0AGF3"/>
<evidence type="ECO:0008006" key="4">
    <source>
        <dbReference type="Google" id="ProtNLM"/>
    </source>
</evidence>
<evidence type="ECO:0000313" key="3">
    <source>
        <dbReference type="Proteomes" id="UP000279968"/>
    </source>
</evidence>
<evidence type="ECO:0000313" key="2">
    <source>
        <dbReference type="EMBL" id="RKN58727.1"/>
    </source>
</evidence>
<organism evidence="2 3">
    <name type="scientific">Micromonospora costi</name>
    <dbReference type="NCBI Taxonomy" id="1530042"/>
    <lineage>
        <taxon>Bacteria</taxon>
        <taxon>Bacillati</taxon>
        <taxon>Actinomycetota</taxon>
        <taxon>Actinomycetes</taxon>
        <taxon>Micromonosporales</taxon>
        <taxon>Micromonosporaceae</taxon>
        <taxon>Micromonospora</taxon>
    </lineage>
</organism>
<evidence type="ECO:0000256" key="1">
    <source>
        <dbReference type="SAM" id="MobiDB-lite"/>
    </source>
</evidence>
<keyword evidence="3" id="KW-1185">Reference proteome</keyword>
<name>A0A3B0AGF3_9ACTN</name>
<protein>
    <recommendedName>
        <fullName evidence="4">DNRLRE domain-containing protein</fullName>
    </recommendedName>
</protein>
<proteinExistence type="predicted"/>
<feature type="region of interest" description="Disordered" evidence="1">
    <location>
        <begin position="308"/>
        <end position="329"/>
    </location>
</feature>
<dbReference type="EMBL" id="RBAN01000001">
    <property type="protein sequence ID" value="RKN58727.1"/>
    <property type="molecule type" value="Genomic_DNA"/>
</dbReference>
<gene>
    <name evidence="2" type="ORF">D7193_09435</name>
</gene>
<dbReference type="Proteomes" id="UP000279968">
    <property type="component" value="Unassembled WGS sequence"/>
</dbReference>
<reference evidence="2 3" key="1">
    <citation type="journal article" date="2015" name="Int. J. Syst. Evol. Microbiol.">
        <title>Micromonospora costi sp. nov., isolated from a leaf of Costus speciosus.</title>
        <authorList>
            <person name="Thawai C."/>
        </authorList>
    </citation>
    <scope>NUCLEOTIDE SEQUENCE [LARGE SCALE GENOMIC DNA]</scope>
    <source>
        <strain evidence="2 3">CS1-12</strain>
    </source>
</reference>
<sequence>MAVTVATGGALAVPSPVHAYSYSQIPASSWAYTDSSRPHQAVVGAQADAPVGRWLDAEENAHTSRFYFTLDLSSLAGRQLLDVDLVAREKKVTDCTKGASVELWRTAAFTSGNSWKNPPAELERLGTIDAGAGRECSGPLAQDLADAVHAALARGEKALHLELRLSAEAERDRSLSRWLWYRPTLSVQHNGLPTVGALSVYPGRGCGDATHPVAVGRSTTFAAKASDPDQNEWVDVTFAAWPVDQPDQRTERGGGSYGGGQEHRTEWDMSSYPHGTVVAWTARSFDGDGYSDWAAPCYVRVDRQPPAQAPEVSSTDYPAGRDWPGSGGVGVPGTFRLDAGGDTDVTSYRLYDTSTGMDMRVDAPTPGAAAEATWTPRRSGPVRFEVTAVDPVGNASPVRVYEFMVRDTEPEIRVEVAGTRLPSTLTMRSPVTEVTSFGYRVGEGAETRVPASAGAATVELVFPDSATYKLTVAAYVGDQLSGVATDNVLVNDAPTVESADFAFPEHDGVVGREGSFTFRPRTTDVVAYRYSFDYEEPIRVAAAADGTATVPWTPQQANWYTLYVRSERADGSLSAPRSYEFSVIDNRPTVYSGNLVSWPRRDGLGLPIEFSFDTAMPDVTEFVYQFDGEVERTVAAEYGSARVTWTPDRAGERQVTVRSRYASGELSPPAVWPFQVWTGPVVRSTTYDSDSVDGRVGKEATFTFQPGLPDVQRYTYRFDGGDEQSVDAAADGTASVRYTPGLAGYQTLEVTSHGADGTSSQTRTYAFIVKSDKVTVYGYYNEWGINGGIGVPGSMTFWTELFRDVTEYRYQLNDGPEQTLAASTDGTGTTFTLTPDRNGTNTLSVRQVLRNGEVSPATEFSFEVGTAPRVTSAEYPAGSWSGGAGQAGRFTFSGGTAGIVEFEFQVGEDDARTVPAIDGTATVTWTPPYWTGYTMTVRGRLADGTWTDTTSYSFYVAP</sequence>
<accession>A0A3B0AGF3</accession>